<proteinExistence type="predicted"/>
<dbReference type="SUPFAM" id="SSF54427">
    <property type="entry name" value="NTF2-like"/>
    <property type="match status" value="1"/>
</dbReference>
<dbReference type="RefSeq" id="WP_234653115.1">
    <property type="nucleotide sequence ID" value="NZ_CP094997.1"/>
</dbReference>
<dbReference type="PROSITE" id="PS51819">
    <property type="entry name" value="VOC"/>
    <property type="match status" value="1"/>
</dbReference>
<dbReference type="GO" id="GO:0046491">
    <property type="term" value="P:L-methylmalonyl-CoA metabolic process"/>
    <property type="evidence" value="ECO:0007669"/>
    <property type="project" value="TreeGrafter"/>
</dbReference>
<accession>A0A9X1TC01</accession>
<dbReference type="InterPro" id="IPR004360">
    <property type="entry name" value="Glyas_Fos-R_dOase_dom"/>
</dbReference>
<dbReference type="EMBL" id="JAJTTC010000001">
    <property type="protein sequence ID" value="MCF0060401.1"/>
    <property type="molecule type" value="Genomic_DNA"/>
</dbReference>
<dbReference type="InterPro" id="IPR051785">
    <property type="entry name" value="MMCE/EMCE_epimerase"/>
</dbReference>
<dbReference type="InterPro" id="IPR029068">
    <property type="entry name" value="Glyas_Bleomycin-R_OHBP_Dase"/>
</dbReference>
<dbReference type="GO" id="GO:0004493">
    <property type="term" value="F:methylmalonyl-CoA epimerase activity"/>
    <property type="evidence" value="ECO:0007669"/>
    <property type="project" value="TreeGrafter"/>
</dbReference>
<evidence type="ECO:0000313" key="3">
    <source>
        <dbReference type="EMBL" id="MCF0060401.1"/>
    </source>
</evidence>
<dbReference type="PANTHER" id="PTHR43048">
    <property type="entry name" value="METHYLMALONYL-COA EPIMERASE"/>
    <property type="match status" value="1"/>
</dbReference>
<dbReference type="InterPro" id="IPR037523">
    <property type="entry name" value="VOC_core"/>
</dbReference>
<protein>
    <submittedName>
        <fullName evidence="3">VOC family protein</fullName>
    </submittedName>
</protein>
<gene>
    <name evidence="3" type="ORF">LXM26_02780</name>
</gene>
<keyword evidence="1" id="KW-0479">Metal-binding</keyword>
<sequence>MSSDITDNSSMTRAERAFRQHLALFTNPAMTAEAYANLITEDVVHEYPYAPAPFANRVEGRDAVTAHLVNVTRLVSNWSFTNLTFSASFDPNTLFVEFEGGGLVTATGKTYHQVYNARLTMRGEQIAHYREFFNPSRILEDFFPSRSAERIIKQHTASDRLNYFHHVGITVRNLEATIAWYEKHLGFKRLTDFGFPGASVAFIGRGDLRLEFFQIENAMPMEDGRKEAESNLSFGGINHFAIFVDDLDNILMELMAKGVEQAFTLNVVPDGSGDRYTFIRDNEDMLIELYQPGPESGLRLQSSMDPI</sequence>
<dbReference type="Gene3D" id="3.10.450.50">
    <property type="match status" value="1"/>
</dbReference>
<comment type="caution">
    <text evidence="3">The sequence shown here is derived from an EMBL/GenBank/DDBJ whole genome shotgun (WGS) entry which is preliminary data.</text>
</comment>
<reference evidence="3" key="1">
    <citation type="submission" date="2021-12" db="EMBL/GenBank/DDBJ databases">
        <title>Novel species in genus Dyadobacter.</title>
        <authorList>
            <person name="Ma C."/>
        </authorList>
    </citation>
    <scope>NUCLEOTIDE SEQUENCE</scope>
    <source>
        <strain evidence="3">LJ419</strain>
    </source>
</reference>
<name>A0A9X1TC01_9BACT</name>
<evidence type="ECO:0000256" key="1">
    <source>
        <dbReference type="ARBA" id="ARBA00022723"/>
    </source>
</evidence>
<dbReference type="PANTHER" id="PTHR43048:SF5">
    <property type="entry name" value="BLR5325 PROTEIN"/>
    <property type="match status" value="1"/>
</dbReference>
<dbReference type="Gene3D" id="3.10.180.10">
    <property type="entry name" value="2,3-Dihydroxybiphenyl 1,2-Dioxygenase, domain 1"/>
    <property type="match status" value="1"/>
</dbReference>
<feature type="domain" description="VOC" evidence="2">
    <location>
        <begin position="163"/>
        <end position="292"/>
    </location>
</feature>
<dbReference type="InterPro" id="IPR037401">
    <property type="entry name" value="SnoaL-like"/>
</dbReference>
<dbReference type="Pfam" id="PF12680">
    <property type="entry name" value="SnoaL_2"/>
    <property type="match status" value="1"/>
</dbReference>
<dbReference type="SUPFAM" id="SSF54593">
    <property type="entry name" value="Glyoxalase/Bleomycin resistance protein/Dihydroxybiphenyl dioxygenase"/>
    <property type="match status" value="1"/>
</dbReference>
<dbReference type="Proteomes" id="UP001139000">
    <property type="component" value="Unassembled WGS sequence"/>
</dbReference>
<dbReference type="AlphaFoldDB" id="A0A9X1TC01"/>
<dbReference type="InterPro" id="IPR032710">
    <property type="entry name" value="NTF2-like_dom_sf"/>
</dbReference>
<organism evidence="3 4">
    <name type="scientific">Dyadobacter chenwenxiniae</name>
    <dbReference type="NCBI Taxonomy" id="2906456"/>
    <lineage>
        <taxon>Bacteria</taxon>
        <taxon>Pseudomonadati</taxon>
        <taxon>Bacteroidota</taxon>
        <taxon>Cytophagia</taxon>
        <taxon>Cytophagales</taxon>
        <taxon>Spirosomataceae</taxon>
        <taxon>Dyadobacter</taxon>
    </lineage>
</organism>
<dbReference type="GO" id="GO:0046872">
    <property type="term" value="F:metal ion binding"/>
    <property type="evidence" value="ECO:0007669"/>
    <property type="project" value="UniProtKB-KW"/>
</dbReference>
<evidence type="ECO:0000313" key="4">
    <source>
        <dbReference type="Proteomes" id="UP001139000"/>
    </source>
</evidence>
<evidence type="ECO:0000259" key="2">
    <source>
        <dbReference type="PROSITE" id="PS51819"/>
    </source>
</evidence>
<keyword evidence="4" id="KW-1185">Reference proteome</keyword>
<dbReference type="Pfam" id="PF00903">
    <property type="entry name" value="Glyoxalase"/>
    <property type="match status" value="1"/>
</dbReference>